<dbReference type="GO" id="GO:0016787">
    <property type="term" value="F:hydrolase activity"/>
    <property type="evidence" value="ECO:0007669"/>
    <property type="project" value="UniProtKB-KW"/>
</dbReference>
<dbReference type="SUPFAM" id="SSF56784">
    <property type="entry name" value="HAD-like"/>
    <property type="match status" value="1"/>
</dbReference>
<dbReference type="SFLD" id="SFLDG01129">
    <property type="entry name" value="C1.5:_HAD__Beta-PGM__Phosphata"/>
    <property type="match status" value="1"/>
</dbReference>
<dbReference type="Gene3D" id="1.10.150.750">
    <property type="match status" value="1"/>
</dbReference>
<dbReference type="Gene3D" id="3.40.50.1000">
    <property type="entry name" value="HAD superfamily/HAD-like"/>
    <property type="match status" value="1"/>
</dbReference>
<evidence type="ECO:0000256" key="1">
    <source>
        <dbReference type="ARBA" id="ARBA00022801"/>
    </source>
</evidence>
<dbReference type="Proteomes" id="UP001222325">
    <property type="component" value="Unassembled WGS sequence"/>
</dbReference>
<organism evidence="2 3">
    <name type="scientific">Mycena belliarum</name>
    <dbReference type="NCBI Taxonomy" id="1033014"/>
    <lineage>
        <taxon>Eukaryota</taxon>
        <taxon>Fungi</taxon>
        <taxon>Dikarya</taxon>
        <taxon>Basidiomycota</taxon>
        <taxon>Agaricomycotina</taxon>
        <taxon>Agaricomycetes</taxon>
        <taxon>Agaricomycetidae</taxon>
        <taxon>Agaricales</taxon>
        <taxon>Marasmiineae</taxon>
        <taxon>Mycenaceae</taxon>
        <taxon>Mycena</taxon>
    </lineage>
</organism>
<dbReference type="EMBL" id="JARJCN010000005">
    <property type="protein sequence ID" value="KAJ7100629.1"/>
    <property type="molecule type" value="Genomic_DNA"/>
</dbReference>
<dbReference type="AlphaFoldDB" id="A0AAD6UF51"/>
<dbReference type="PANTHER" id="PTHR43316">
    <property type="entry name" value="HYDROLASE, HALOACID DELAHOGENASE-RELATED"/>
    <property type="match status" value="1"/>
</dbReference>
<name>A0AAD6UF51_9AGAR</name>
<dbReference type="PANTHER" id="PTHR43316:SF9">
    <property type="entry name" value="ACID DEHALOGENASE, PUTATIVE (AFU_ORTHOLOGUE AFUA_6G14460)-RELATED"/>
    <property type="match status" value="1"/>
</dbReference>
<accession>A0AAD6UF51</accession>
<protein>
    <submittedName>
        <fullName evidence="2">HAD-like protein</fullName>
    </submittedName>
</protein>
<dbReference type="InterPro" id="IPR036412">
    <property type="entry name" value="HAD-like_sf"/>
</dbReference>
<proteinExistence type="predicted"/>
<dbReference type="Pfam" id="PF00702">
    <property type="entry name" value="Hydrolase"/>
    <property type="match status" value="1"/>
</dbReference>
<dbReference type="SFLD" id="SFLDS00003">
    <property type="entry name" value="Haloacid_Dehalogenase"/>
    <property type="match status" value="1"/>
</dbReference>
<reference evidence="2" key="1">
    <citation type="submission" date="2023-03" db="EMBL/GenBank/DDBJ databases">
        <title>Massive genome expansion in bonnet fungi (Mycena s.s.) driven by repeated elements and novel gene families across ecological guilds.</title>
        <authorList>
            <consortium name="Lawrence Berkeley National Laboratory"/>
            <person name="Harder C.B."/>
            <person name="Miyauchi S."/>
            <person name="Viragh M."/>
            <person name="Kuo A."/>
            <person name="Thoen E."/>
            <person name="Andreopoulos B."/>
            <person name="Lu D."/>
            <person name="Skrede I."/>
            <person name="Drula E."/>
            <person name="Henrissat B."/>
            <person name="Morin E."/>
            <person name="Kohler A."/>
            <person name="Barry K."/>
            <person name="LaButti K."/>
            <person name="Morin E."/>
            <person name="Salamov A."/>
            <person name="Lipzen A."/>
            <person name="Mereny Z."/>
            <person name="Hegedus B."/>
            <person name="Baldrian P."/>
            <person name="Stursova M."/>
            <person name="Weitz H."/>
            <person name="Taylor A."/>
            <person name="Grigoriev I.V."/>
            <person name="Nagy L.G."/>
            <person name="Martin F."/>
            <person name="Kauserud H."/>
        </authorList>
    </citation>
    <scope>NUCLEOTIDE SEQUENCE</scope>
    <source>
        <strain evidence="2">CBHHK173m</strain>
    </source>
</reference>
<dbReference type="InterPro" id="IPR023214">
    <property type="entry name" value="HAD_sf"/>
</dbReference>
<dbReference type="InterPro" id="IPR051540">
    <property type="entry name" value="S-2-haloacid_dehalogenase"/>
</dbReference>
<evidence type="ECO:0000313" key="3">
    <source>
        <dbReference type="Proteomes" id="UP001222325"/>
    </source>
</evidence>
<sequence>MTQTKPALTDFKAIIFDCYGTLADWETGIYTGLKPLLARFPSSSTWTRKEALLAFTEIEKNLQAKDPSVLYRDLLAQAHAVLANGLRDNSSGPISPPLDSKSASNLESAAFGDSIKDWPIFPDTCAALRVLEQHYKLVILSNVDHASFAHTHVHLAGAAESEAAAYMRPADANPYWRPGARSPFSLILTAQDTGVYKPDPRGMRAALAAVEAELGVAQDQVLVVAQSLYHDIEPSSALGVRSVWIDRQAAVMGLETAAEAPKWLKRFETLGEMAEAVQAETK</sequence>
<comment type="caution">
    <text evidence="2">The sequence shown here is derived from an EMBL/GenBank/DDBJ whole genome shotgun (WGS) entry which is preliminary data.</text>
</comment>
<gene>
    <name evidence="2" type="ORF">B0H15DRAFT_456032</name>
</gene>
<evidence type="ECO:0000313" key="2">
    <source>
        <dbReference type="EMBL" id="KAJ7100629.1"/>
    </source>
</evidence>
<keyword evidence="3" id="KW-1185">Reference proteome</keyword>
<keyword evidence="1" id="KW-0378">Hydrolase</keyword>